<proteinExistence type="predicted"/>
<name>A0A327W5S6_9BACT</name>
<accession>A0A327W5S6</accession>
<gene>
    <name evidence="1" type="ORF">CLV59_10251</name>
</gene>
<sequence>MAKSTVSEIMIATNINKKDMGKVFSLLALATSLLLACNPEREKTGDRSSYDVITEKSYVYRESKPAPGPLTDSVLALKKQITDYLDQQGFKPHMAAKDSLLFERANKQEVMIELPAPQDIWQSNTIIVFDPVKNPLFINLHKGTAQIDHYLQSK</sequence>
<protein>
    <submittedName>
        <fullName evidence="1">Uncharacterized protein</fullName>
    </submittedName>
</protein>
<organism evidence="1 2">
    <name type="scientific">Chitinophaga dinghuensis</name>
    <dbReference type="NCBI Taxonomy" id="1539050"/>
    <lineage>
        <taxon>Bacteria</taxon>
        <taxon>Pseudomonadati</taxon>
        <taxon>Bacteroidota</taxon>
        <taxon>Chitinophagia</taxon>
        <taxon>Chitinophagales</taxon>
        <taxon>Chitinophagaceae</taxon>
        <taxon>Chitinophaga</taxon>
    </lineage>
</organism>
<dbReference type="EMBL" id="QLMA01000002">
    <property type="protein sequence ID" value="RAJ85350.1"/>
    <property type="molecule type" value="Genomic_DNA"/>
</dbReference>
<dbReference type="Proteomes" id="UP000249819">
    <property type="component" value="Unassembled WGS sequence"/>
</dbReference>
<comment type="caution">
    <text evidence="1">The sequence shown here is derived from an EMBL/GenBank/DDBJ whole genome shotgun (WGS) entry which is preliminary data.</text>
</comment>
<evidence type="ECO:0000313" key="2">
    <source>
        <dbReference type="Proteomes" id="UP000249819"/>
    </source>
</evidence>
<keyword evidence="2" id="KW-1185">Reference proteome</keyword>
<reference evidence="1 2" key="1">
    <citation type="submission" date="2018-06" db="EMBL/GenBank/DDBJ databases">
        <title>Genomic Encyclopedia of Archaeal and Bacterial Type Strains, Phase II (KMG-II): from individual species to whole genera.</title>
        <authorList>
            <person name="Goeker M."/>
        </authorList>
    </citation>
    <scope>NUCLEOTIDE SEQUENCE [LARGE SCALE GENOMIC DNA]</scope>
    <source>
        <strain evidence="1 2">DSM 29821</strain>
    </source>
</reference>
<dbReference type="AlphaFoldDB" id="A0A327W5S6"/>
<evidence type="ECO:0000313" key="1">
    <source>
        <dbReference type="EMBL" id="RAJ85350.1"/>
    </source>
</evidence>